<dbReference type="KEGG" id="elio:KO353_14185"/>
<evidence type="ECO:0000313" key="2">
    <source>
        <dbReference type="Proteomes" id="UP000694001"/>
    </source>
</evidence>
<keyword evidence="2" id="KW-1185">Reference proteome</keyword>
<dbReference type="RefSeq" id="WP_218285433.1">
    <property type="nucleotide sequence ID" value="NZ_CP076448.1"/>
</dbReference>
<protein>
    <submittedName>
        <fullName evidence="1">DUF1150 domain-containing protein</fullName>
    </submittedName>
</protein>
<dbReference type="EMBL" id="CP076448">
    <property type="protein sequence ID" value="QXM24376.1"/>
    <property type="molecule type" value="Genomic_DNA"/>
</dbReference>
<dbReference type="AlphaFoldDB" id="A0A975U0Z8"/>
<evidence type="ECO:0000313" key="1">
    <source>
        <dbReference type="EMBL" id="QXM24376.1"/>
    </source>
</evidence>
<gene>
    <name evidence="1" type="ORF">KO353_14185</name>
</gene>
<reference evidence="1" key="1">
    <citation type="submission" date="2021-06" db="EMBL/GenBank/DDBJ databases">
        <title>Elioraea tepida, sp. nov., a moderately thermophilic aerobic anoxygenic phototrophic bacterium isolated from an alkaline siliceous hot spring mat community in Yellowstone National Park, WY, USA.</title>
        <authorList>
            <person name="Saini M.K."/>
            <person name="Yoshida S."/>
            <person name="Sebastian A."/>
            <person name="Hirose S."/>
            <person name="Hara E."/>
            <person name="Tamaki H."/>
            <person name="Soulier N.T."/>
            <person name="Albert I."/>
            <person name="Hanada S."/>
            <person name="Bryant D.A."/>
            <person name="Tank M."/>
        </authorList>
    </citation>
    <scope>NUCLEOTIDE SEQUENCE</scope>
    <source>
        <strain evidence="1">MS-P2</strain>
    </source>
</reference>
<proteinExistence type="predicted"/>
<name>A0A975U0Z8_9PROT</name>
<organism evidence="1 2">
    <name type="scientific">Elioraea tepida</name>
    <dbReference type="NCBI Taxonomy" id="2843330"/>
    <lineage>
        <taxon>Bacteria</taxon>
        <taxon>Pseudomonadati</taxon>
        <taxon>Pseudomonadota</taxon>
        <taxon>Alphaproteobacteria</taxon>
        <taxon>Acetobacterales</taxon>
        <taxon>Elioraeaceae</taxon>
        <taxon>Elioraea</taxon>
    </lineage>
</organism>
<sequence>MNTNRNDRSHSFPIPTREQLAQIGLGGVAYLRPVLVGGTPAVAIFGADGRQIGLAPDVAQAARAVLEHEMVPVSVH</sequence>
<dbReference type="Proteomes" id="UP000694001">
    <property type="component" value="Chromosome"/>
</dbReference>
<accession>A0A975U0Z8</accession>